<dbReference type="AlphaFoldDB" id="A0A655CWN5"/>
<gene>
    <name evidence="1" type="ORF">ERS008198_02507</name>
</gene>
<evidence type="ECO:0000313" key="1">
    <source>
        <dbReference type="EMBL" id="CNU32976.1"/>
    </source>
</evidence>
<organism evidence="1 2">
    <name type="scientific">Salmonella enterica subsp. enterica serovar Bovismorbificans</name>
    <dbReference type="NCBI Taxonomy" id="58097"/>
    <lineage>
        <taxon>Bacteria</taxon>
        <taxon>Pseudomonadati</taxon>
        <taxon>Pseudomonadota</taxon>
        <taxon>Gammaproteobacteria</taxon>
        <taxon>Enterobacterales</taxon>
        <taxon>Enterobacteriaceae</taxon>
        <taxon>Salmonella</taxon>
    </lineage>
</organism>
<dbReference type="Proteomes" id="UP000041314">
    <property type="component" value="Unassembled WGS sequence"/>
</dbReference>
<dbReference type="EMBL" id="CQPA01000018">
    <property type="protein sequence ID" value="CNU32976.1"/>
    <property type="molecule type" value="Genomic_DNA"/>
</dbReference>
<protein>
    <submittedName>
        <fullName evidence="1">Uncharacterized protein</fullName>
    </submittedName>
</protein>
<proteinExistence type="predicted"/>
<evidence type="ECO:0000313" key="2">
    <source>
        <dbReference type="Proteomes" id="UP000041314"/>
    </source>
</evidence>
<sequence>MGLSGAVISGACAVVGGLTLLALSVAVTVTCSPLVCAGARGRVK</sequence>
<name>A0A655CWN5_SALET</name>
<reference evidence="1 2" key="1">
    <citation type="submission" date="2015-03" db="EMBL/GenBank/DDBJ databases">
        <authorList>
            <consortium name="Pathogen Informatics"/>
        </authorList>
    </citation>
    <scope>NUCLEOTIDE SEQUENCE [LARGE SCALE GENOMIC DNA]</scope>
    <source>
        <strain evidence="1 2">A1104</strain>
    </source>
</reference>
<accession>A0A655CWN5</accession>